<comment type="caution">
    <text evidence="1">The sequence shown here is derived from an EMBL/GenBank/DDBJ whole genome shotgun (WGS) entry which is preliminary data.</text>
</comment>
<reference evidence="1 2" key="1">
    <citation type="submission" date="2015-11" db="EMBL/GenBank/DDBJ databases">
        <title>Draft genome of Sulfurovum riftiae 1812E, a member of the Epsilonproteobacteria isolated from the tube of the deep-sea hydrothermal vent tubewom Riftia pachyptila.</title>
        <authorList>
            <person name="Vetriani C."/>
            <person name="Giovannelli D."/>
        </authorList>
    </citation>
    <scope>NUCLEOTIDE SEQUENCE [LARGE SCALE GENOMIC DNA]</scope>
    <source>
        <strain evidence="1 2">1812E</strain>
    </source>
</reference>
<organism evidence="1 2">
    <name type="scientific">Sulfurovum riftiae</name>
    <dbReference type="NCBI Taxonomy" id="1630136"/>
    <lineage>
        <taxon>Bacteria</taxon>
        <taxon>Pseudomonadati</taxon>
        <taxon>Campylobacterota</taxon>
        <taxon>Epsilonproteobacteria</taxon>
        <taxon>Campylobacterales</taxon>
        <taxon>Sulfurovaceae</taxon>
        <taxon>Sulfurovum</taxon>
    </lineage>
</organism>
<accession>A0A151CF17</accession>
<evidence type="ECO:0008006" key="3">
    <source>
        <dbReference type="Google" id="ProtNLM"/>
    </source>
</evidence>
<dbReference type="Proteomes" id="UP000075359">
    <property type="component" value="Unassembled WGS sequence"/>
</dbReference>
<dbReference type="AlphaFoldDB" id="A0A151CF17"/>
<gene>
    <name evidence="1" type="ORF">AS592_01830</name>
</gene>
<protein>
    <recommendedName>
        <fullName evidence="3">DUF481 domain-containing protein</fullName>
    </recommendedName>
</protein>
<name>A0A151CF17_9BACT</name>
<dbReference type="STRING" id="1630136.AS592_01830"/>
<dbReference type="EMBL" id="LNKT01000045">
    <property type="protein sequence ID" value="KYJ86128.1"/>
    <property type="molecule type" value="Genomic_DNA"/>
</dbReference>
<evidence type="ECO:0000313" key="1">
    <source>
        <dbReference type="EMBL" id="KYJ86128.1"/>
    </source>
</evidence>
<proteinExistence type="predicted"/>
<dbReference type="RefSeq" id="WP_067331545.1">
    <property type="nucleotide sequence ID" value="NZ_LNKT01000045.1"/>
</dbReference>
<keyword evidence="2" id="KW-1185">Reference proteome</keyword>
<evidence type="ECO:0000313" key="2">
    <source>
        <dbReference type="Proteomes" id="UP000075359"/>
    </source>
</evidence>
<sequence length="263" mass="30704">MIFWRYQLLFFVMSVLLFAYVDNDLDGVDDSIDHCLNTPFDELVDERGCPLDKVFPGKIIFQIGSDVSFNQIDDPVSNLNIYANYMIDRWNFSISNSNYYVTNLSNDVEENNLYLTAGYTYIKENTRTRFSVGTKFDLTDRESGDKDNDFYASINFEYFPDNKQNIFFYYSYTLSGDSSLIDYENFHSVSIGSGYSVTDQWYTALSYNYANSYYPDTGDYRALSWFNSYRFTSTVYATLNYAHTFDDISYSHIVTFNIGAYFD</sequence>